<dbReference type="GO" id="GO:0022857">
    <property type="term" value="F:transmembrane transporter activity"/>
    <property type="evidence" value="ECO:0007669"/>
    <property type="project" value="InterPro"/>
</dbReference>
<protein>
    <recommendedName>
        <fullName evidence="9">Enterobactin exporter EntS</fullName>
    </recommendedName>
</protein>
<keyword evidence="3 6" id="KW-0812">Transmembrane</keyword>
<feature type="transmembrane region" description="Helical" evidence="6">
    <location>
        <begin position="367"/>
        <end position="387"/>
    </location>
</feature>
<keyword evidence="8" id="KW-1185">Reference proteome</keyword>
<dbReference type="Gene3D" id="1.20.1250.20">
    <property type="entry name" value="MFS general substrate transporter like domains"/>
    <property type="match status" value="1"/>
</dbReference>
<gene>
    <name evidence="7" type="ORF">LMG28138_04773</name>
</gene>
<feature type="transmembrane region" description="Helical" evidence="6">
    <location>
        <begin position="242"/>
        <end position="262"/>
    </location>
</feature>
<feature type="transmembrane region" description="Helical" evidence="6">
    <location>
        <begin position="203"/>
        <end position="230"/>
    </location>
</feature>
<evidence type="ECO:0000256" key="2">
    <source>
        <dbReference type="ARBA" id="ARBA00022475"/>
    </source>
</evidence>
<feature type="transmembrane region" description="Helical" evidence="6">
    <location>
        <begin position="60"/>
        <end position="81"/>
    </location>
</feature>
<reference evidence="7 8" key="1">
    <citation type="submission" date="2020-04" db="EMBL/GenBank/DDBJ databases">
        <authorList>
            <person name="De Canck E."/>
        </authorList>
    </citation>
    <scope>NUCLEOTIDE SEQUENCE [LARGE SCALE GENOMIC DNA]</scope>
    <source>
        <strain evidence="7 8">LMG 28138</strain>
    </source>
</reference>
<feature type="transmembrane region" description="Helical" evidence="6">
    <location>
        <begin position="294"/>
        <end position="317"/>
    </location>
</feature>
<keyword evidence="5 6" id="KW-0472">Membrane</keyword>
<dbReference type="PANTHER" id="PTHR23513">
    <property type="entry name" value="INTEGRAL MEMBRANE EFFLUX PROTEIN-RELATED"/>
    <property type="match status" value="1"/>
</dbReference>
<evidence type="ECO:0000313" key="7">
    <source>
        <dbReference type="EMBL" id="CAB3799968.1"/>
    </source>
</evidence>
<feature type="transmembrane region" description="Helical" evidence="6">
    <location>
        <begin position="269"/>
        <end position="288"/>
    </location>
</feature>
<comment type="subcellular location">
    <subcellularLocation>
        <location evidence="1">Cell membrane</location>
        <topology evidence="1">Multi-pass membrane protein</topology>
    </subcellularLocation>
</comment>
<dbReference type="SUPFAM" id="SSF103473">
    <property type="entry name" value="MFS general substrate transporter"/>
    <property type="match status" value="1"/>
</dbReference>
<dbReference type="GO" id="GO:0005886">
    <property type="term" value="C:plasma membrane"/>
    <property type="evidence" value="ECO:0007669"/>
    <property type="project" value="UniProtKB-SubCell"/>
</dbReference>
<name>A0A6S7CXA3_9BURK</name>
<dbReference type="AlphaFoldDB" id="A0A6S7CXA3"/>
<evidence type="ECO:0000256" key="4">
    <source>
        <dbReference type="ARBA" id="ARBA00022989"/>
    </source>
</evidence>
<dbReference type="CDD" id="cd06173">
    <property type="entry name" value="MFS_MefA_like"/>
    <property type="match status" value="1"/>
</dbReference>
<feature type="transmembrane region" description="Helical" evidence="6">
    <location>
        <begin position="338"/>
        <end position="361"/>
    </location>
</feature>
<evidence type="ECO:0000256" key="6">
    <source>
        <dbReference type="SAM" id="Phobius"/>
    </source>
</evidence>
<sequence length="395" mass="40887">MGFGETAANMMALGIPILAVVLLDASAFETSLLVASASSAPLVFGLSAGVFADRVNRRRLIFACALAQAALSIILGAFYAFDCLNLQVLMLGAFAASAIKLLLDSATVAAIPALVAESELSKANGWYEAVNSSTQAAGPILCGWLIQSVSLLALFITQCFACVLSASIFVRLPVDSNQAVHVRTEGHLAGIREGMAVLWRDPVLRAIAVSSASFNFFHSAFFAIFTVYAIKTLDFSPATLGLIISCAGIAGVGGALLASVVVRVLTPPVALIGSLFVIAPMGIPLMFADSLGEFQGAVLIAAIFAAWDFAIVTNLVIEQTVRQTRVCSSQLSCVSATTRFFTWGVDPLGALLGGIAASSTLGLEGTLIAAVLGMGASGLVLFVCPAVRRLSFAQA</sequence>
<dbReference type="EMBL" id="CADIKM010000035">
    <property type="protein sequence ID" value="CAB3799968.1"/>
    <property type="molecule type" value="Genomic_DNA"/>
</dbReference>
<dbReference type="InterPro" id="IPR011701">
    <property type="entry name" value="MFS"/>
</dbReference>
<feature type="transmembrane region" description="Helical" evidence="6">
    <location>
        <begin position="152"/>
        <end position="174"/>
    </location>
</feature>
<evidence type="ECO:0008006" key="9">
    <source>
        <dbReference type="Google" id="ProtNLM"/>
    </source>
</evidence>
<accession>A0A6S7CXA3</accession>
<evidence type="ECO:0000256" key="3">
    <source>
        <dbReference type="ARBA" id="ARBA00022692"/>
    </source>
</evidence>
<dbReference type="InterPro" id="IPR036259">
    <property type="entry name" value="MFS_trans_sf"/>
</dbReference>
<keyword evidence="2" id="KW-1003">Cell membrane</keyword>
<evidence type="ECO:0000313" key="8">
    <source>
        <dbReference type="Proteomes" id="UP000494115"/>
    </source>
</evidence>
<dbReference type="Pfam" id="PF07690">
    <property type="entry name" value="MFS_1"/>
    <property type="match status" value="1"/>
</dbReference>
<evidence type="ECO:0000256" key="5">
    <source>
        <dbReference type="ARBA" id="ARBA00023136"/>
    </source>
</evidence>
<organism evidence="7 8">
    <name type="scientific">Pararobbsia alpina</name>
    <dbReference type="NCBI Taxonomy" id="621374"/>
    <lineage>
        <taxon>Bacteria</taxon>
        <taxon>Pseudomonadati</taxon>
        <taxon>Pseudomonadota</taxon>
        <taxon>Betaproteobacteria</taxon>
        <taxon>Burkholderiales</taxon>
        <taxon>Burkholderiaceae</taxon>
        <taxon>Pararobbsia</taxon>
    </lineage>
</organism>
<dbReference type="PANTHER" id="PTHR23513:SF6">
    <property type="entry name" value="MAJOR FACILITATOR SUPERFAMILY ASSOCIATED DOMAIN-CONTAINING PROTEIN"/>
    <property type="match status" value="1"/>
</dbReference>
<keyword evidence="4 6" id="KW-1133">Transmembrane helix</keyword>
<proteinExistence type="predicted"/>
<feature type="transmembrane region" description="Helical" evidence="6">
    <location>
        <begin position="37"/>
        <end position="53"/>
    </location>
</feature>
<dbReference type="Proteomes" id="UP000494115">
    <property type="component" value="Unassembled WGS sequence"/>
</dbReference>
<evidence type="ECO:0000256" key="1">
    <source>
        <dbReference type="ARBA" id="ARBA00004651"/>
    </source>
</evidence>